<dbReference type="Pfam" id="PF13365">
    <property type="entry name" value="Trypsin_2"/>
    <property type="match status" value="1"/>
</dbReference>
<dbReference type="SUPFAM" id="SSF50494">
    <property type="entry name" value="Trypsin-like serine proteases"/>
    <property type="match status" value="1"/>
</dbReference>
<dbReference type="Gene3D" id="2.40.10.120">
    <property type="match status" value="1"/>
</dbReference>
<dbReference type="Gene3D" id="2.30.42.10">
    <property type="match status" value="1"/>
</dbReference>
<keyword evidence="2" id="KW-0378">Hydrolase</keyword>
<dbReference type="InterPro" id="IPR001940">
    <property type="entry name" value="Peptidase_S1C"/>
</dbReference>
<evidence type="ECO:0000256" key="1">
    <source>
        <dbReference type="ARBA" id="ARBA00022670"/>
    </source>
</evidence>
<dbReference type="Pfam" id="PF13180">
    <property type="entry name" value="PDZ_2"/>
    <property type="match status" value="1"/>
</dbReference>
<dbReference type="InterPro" id="IPR001478">
    <property type="entry name" value="PDZ"/>
</dbReference>
<organism evidence="4 5">
    <name type="scientific">Rhodopirellula maiorica SM1</name>
    <dbReference type="NCBI Taxonomy" id="1265738"/>
    <lineage>
        <taxon>Bacteria</taxon>
        <taxon>Pseudomonadati</taxon>
        <taxon>Planctomycetota</taxon>
        <taxon>Planctomycetia</taxon>
        <taxon>Pirellulales</taxon>
        <taxon>Pirellulaceae</taxon>
        <taxon>Novipirellula</taxon>
    </lineage>
</organism>
<name>M5RKS2_9BACT</name>
<dbReference type="Pfam" id="PF07691">
    <property type="entry name" value="PA14"/>
    <property type="match status" value="1"/>
</dbReference>
<dbReference type="PANTHER" id="PTHR43343">
    <property type="entry name" value="PEPTIDASE S12"/>
    <property type="match status" value="1"/>
</dbReference>
<dbReference type="Proteomes" id="UP000011991">
    <property type="component" value="Unassembled WGS sequence"/>
</dbReference>
<dbReference type="InterPro" id="IPR051201">
    <property type="entry name" value="Chloro_Bact_Ser_Proteases"/>
</dbReference>
<dbReference type="EMBL" id="ANOG01000458">
    <property type="protein sequence ID" value="EMI19923.1"/>
    <property type="molecule type" value="Genomic_DNA"/>
</dbReference>
<dbReference type="GO" id="GO:0004252">
    <property type="term" value="F:serine-type endopeptidase activity"/>
    <property type="evidence" value="ECO:0007669"/>
    <property type="project" value="InterPro"/>
</dbReference>
<dbReference type="InterPro" id="IPR011658">
    <property type="entry name" value="PA14_dom"/>
</dbReference>
<dbReference type="InterPro" id="IPR037524">
    <property type="entry name" value="PA14/GLEYA"/>
</dbReference>
<evidence type="ECO:0000313" key="4">
    <source>
        <dbReference type="EMBL" id="EMI19923.1"/>
    </source>
</evidence>
<keyword evidence="1" id="KW-0645">Protease</keyword>
<dbReference type="PANTHER" id="PTHR43343:SF3">
    <property type="entry name" value="PROTEASE DO-LIKE 8, CHLOROPLASTIC"/>
    <property type="match status" value="1"/>
</dbReference>
<comment type="caution">
    <text evidence="4">The sequence shown here is derived from an EMBL/GenBank/DDBJ whole genome shotgun (WGS) entry which is preliminary data.</text>
</comment>
<dbReference type="GO" id="GO:0006508">
    <property type="term" value="P:proteolysis"/>
    <property type="evidence" value="ECO:0007669"/>
    <property type="project" value="UniProtKB-KW"/>
</dbReference>
<dbReference type="Gene3D" id="3.90.182.10">
    <property type="entry name" value="Toxin - Anthrax Protective Antigen,domain 1"/>
    <property type="match status" value="1"/>
</dbReference>
<evidence type="ECO:0000313" key="5">
    <source>
        <dbReference type="Proteomes" id="UP000011991"/>
    </source>
</evidence>
<accession>M5RKS2</accession>
<dbReference type="PROSITE" id="PS51820">
    <property type="entry name" value="PA14"/>
    <property type="match status" value="1"/>
</dbReference>
<dbReference type="PATRIC" id="fig|1265738.3.peg.3137"/>
<sequence>MLVLMMLSSSLRLLPADEPRATSRENAVSPESPRWTPQVRMLQKAVPAVTSVFAFLGKDDSGRQQGRTGSASTIDAAGYALTAAHVVTGAAAGIVQDSDGKQFRFMPIAELEAYDLAIIRILASEPIPTLPVGRSHDLMLGEPIVAIGNPHGVGLSVSEGILSGLNRYSLQSDVYTSGMVQTSAPLFRGNSGGPLVNAEGAQIGMALRLHSNAESLGLAMGADRIRELIPRVLAIDARDGITPGCDVDPLVDPPTLISIDDVGPAADAKLQLGDQVVKVDGKMTTHAYQWPLTLVGRKAGETIQVEVLRGDRRIEATLTLAEAVSVAAVDDETAEATEPGVVCTAYRLDPRTFNNTLEMAFRDLDPKTSFATGLELDAVKPRDEYFAIRFDGFLKVPASGVYTFNLASDDGSRLTIGGRDLIVNDGGHPAVEESCVVRLDEGLVPFRLDYFQGRGRRTLNVRWQHGDAEMTPLPDTVFYRSKVAP</sequence>
<dbReference type="AlphaFoldDB" id="M5RKS2"/>
<proteinExistence type="predicted"/>
<dbReference type="InterPro" id="IPR009003">
    <property type="entry name" value="Peptidase_S1_PA"/>
</dbReference>
<dbReference type="SUPFAM" id="SSF50156">
    <property type="entry name" value="PDZ domain-like"/>
    <property type="match status" value="1"/>
</dbReference>
<protein>
    <submittedName>
        <fullName evidence="4">PA14 domain protein</fullName>
    </submittedName>
</protein>
<gene>
    <name evidence="4" type="ORF">RMSM_03140</name>
</gene>
<evidence type="ECO:0000259" key="3">
    <source>
        <dbReference type="PROSITE" id="PS51820"/>
    </source>
</evidence>
<feature type="domain" description="PA14" evidence="3">
    <location>
        <begin position="336"/>
        <end position="477"/>
    </location>
</feature>
<evidence type="ECO:0000256" key="2">
    <source>
        <dbReference type="ARBA" id="ARBA00022801"/>
    </source>
</evidence>
<reference evidence="4 5" key="1">
    <citation type="journal article" date="2013" name="Mar. Genomics">
        <title>Expression of sulfatases in Rhodopirellula baltica and the diversity of sulfatases in the genus Rhodopirellula.</title>
        <authorList>
            <person name="Wegner C.E."/>
            <person name="Richter-Heitmann T."/>
            <person name="Klindworth A."/>
            <person name="Klockow C."/>
            <person name="Richter M."/>
            <person name="Achstetter T."/>
            <person name="Glockner F.O."/>
            <person name="Harder J."/>
        </authorList>
    </citation>
    <scope>NUCLEOTIDE SEQUENCE [LARGE SCALE GENOMIC DNA]</scope>
    <source>
        <strain evidence="4 5">SM1</strain>
    </source>
</reference>
<keyword evidence="5" id="KW-1185">Reference proteome</keyword>
<dbReference type="SUPFAM" id="SSF56988">
    <property type="entry name" value="Anthrax protective antigen"/>
    <property type="match status" value="1"/>
</dbReference>
<dbReference type="SMART" id="SM00758">
    <property type="entry name" value="PA14"/>
    <property type="match status" value="1"/>
</dbReference>
<dbReference type="InterPro" id="IPR036034">
    <property type="entry name" value="PDZ_sf"/>
</dbReference>
<dbReference type="PRINTS" id="PR00834">
    <property type="entry name" value="PROTEASES2C"/>
</dbReference>